<dbReference type="RefSeq" id="XP_047769238.1">
    <property type="nucleotide sequence ID" value="XM_047913278.1"/>
</dbReference>
<dbReference type="AlphaFoldDB" id="A0A9Q8PLZ0"/>
<gene>
    <name evidence="1" type="ORF">CLAFUR5_14130</name>
</gene>
<name>A0A9Q8PLZ0_PASFU</name>
<dbReference type="KEGG" id="ffu:CLAFUR5_14130"/>
<organism evidence="1 2">
    <name type="scientific">Passalora fulva</name>
    <name type="common">Tomato leaf mold</name>
    <name type="synonym">Cladosporium fulvum</name>
    <dbReference type="NCBI Taxonomy" id="5499"/>
    <lineage>
        <taxon>Eukaryota</taxon>
        <taxon>Fungi</taxon>
        <taxon>Dikarya</taxon>
        <taxon>Ascomycota</taxon>
        <taxon>Pezizomycotina</taxon>
        <taxon>Dothideomycetes</taxon>
        <taxon>Dothideomycetidae</taxon>
        <taxon>Mycosphaerellales</taxon>
        <taxon>Mycosphaerellaceae</taxon>
        <taxon>Fulvia</taxon>
    </lineage>
</organism>
<reference evidence="1" key="2">
    <citation type="journal article" date="2022" name="Microb. Genom.">
        <title>A chromosome-scale genome assembly of the tomato pathogen Cladosporium fulvum reveals a compartmentalized genome architecture and the presence of a dispensable chromosome.</title>
        <authorList>
            <person name="Zaccaron A.Z."/>
            <person name="Chen L.H."/>
            <person name="Samaras A."/>
            <person name="Stergiopoulos I."/>
        </authorList>
    </citation>
    <scope>NUCLEOTIDE SEQUENCE</scope>
    <source>
        <strain evidence="1">Race5_Kim</strain>
    </source>
</reference>
<evidence type="ECO:0000313" key="2">
    <source>
        <dbReference type="Proteomes" id="UP000756132"/>
    </source>
</evidence>
<protein>
    <submittedName>
        <fullName evidence="1">Uncharacterized protein</fullName>
    </submittedName>
</protein>
<dbReference type="GeneID" id="71994008"/>
<reference evidence="1" key="1">
    <citation type="submission" date="2021-12" db="EMBL/GenBank/DDBJ databases">
        <authorList>
            <person name="Zaccaron A."/>
            <person name="Stergiopoulos I."/>
        </authorList>
    </citation>
    <scope>NUCLEOTIDE SEQUENCE</scope>
    <source>
        <strain evidence="1">Race5_Kim</strain>
    </source>
</reference>
<sequence length="549" mass="61990">MAPPSQIISPADASIILKHAASSCGHDECPDLIHTTNAAEGQEPVLPLYLRSPEHFFNRDLDCACPESDYENHTGGCECECECEEECDDDYCVDECGCEPCLAEKSACSPRLRLERPEGIRDIFESVYTNRIGPYRIAKDHQLDYQLCTARELKGFVDARGLQDLYPAGTTLKPLYIRALQDADRKATFRFLDLPAEMRNLVYAELLTFDVETCPHRRMCYAQILRTCKAAYVEAKEILYDNVVDVRFSAQVKPIEHAGGNDRLETGALVHNTLVTQRGKTDFGRLLNCTAIYPDFLKRITQLKLSRSLTDDPSANRLPEFAHRGLAYLHSCLVTLTSFLMDQHCLHSVQVDITKLGRLEDEELIATLRPLRRLRNVSSMRITGDCREELKARIANDVNGTASVPNTLKQMQLVISHGQAAVRLGGLTNPLFGHRPCGSYPSECGYEMVDLVQQHLDAILCGADDRYAHFGLFESARKEKILQIRLAKIQDALSDLHMDMVRKNLELLEKAKATKDEYFDGRVDPDETKLLAGYYTDYETDYDSEDSEW</sequence>
<keyword evidence="2" id="KW-1185">Reference proteome</keyword>
<proteinExistence type="predicted"/>
<dbReference type="EMBL" id="CP090175">
    <property type="protein sequence ID" value="UJO24872.1"/>
    <property type="molecule type" value="Genomic_DNA"/>
</dbReference>
<evidence type="ECO:0000313" key="1">
    <source>
        <dbReference type="EMBL" id="UJO24872.1"/>
    </source>
</evidence>
<dbReference type="Proteomes" id="UP000756132">
    <property type="component" value="Chromosome 13"/>
</dbReference>
<accession>A0A9Q8PLZ0</accession>
<dbReference type="OrthoDB" id="3650837at2759"/>